<evidence type="ECO:0000313" key="3">
    <source>
        <dbReference type="WBParaSite" id="HPBE_0000287501-mRNA-1"/>
    </source>
</evidence>
<gene>
    <name evidence="1" type="ORF">HPBE_LOCUS2876</name>
</gene>
<accession>A0A3P7U244</accession>
<evidence type="ECO:0000313" key="2">
    <source>
        <dbReference type="Proteomes" id="UP000050761"/>
    </source>
</evidence>
<name>A0A183F9N3_HELPZ</name>
<dbReference type="WBParaSite" id="HPBE_0000287501-mRNA-1">
    <property type="protein sequence ID" value="HPBE_0000287501-mRNA-1"/>
    <property type="gene ID" value="HPBE_0000287501"/>
</dbReference>
<reference evidence="1 2" key="1">
    <citation type="submission" date="2018-11" db="EMBL/GenBank/DDBJ databases">
        <authorList>
            <consortium name="Pathogen Informatics"/>
        </authorList>
    </citation>
    <scope>NUCLEOTIDE SEQUENCE [LARGE SCALE GENOMIC DNA]</scope>
</reference>
<accession>A0A183F9N3</accession>
<reference evidence="3" key="2">
    <citation type="submission" date="2019-09" db="UniProtKB">
        <authorList>
            <consortium name="WormBaseParasite"/>
        </authorList>
    </citation>
    <scope>IDENTIFICATION</scope>
</reference>
<dbReference type="EMBL" id="UZAH01005308">
    <property type="protein sequence ID" value="VDO28990.1"/>
    <property type="molecule type" value="Genomic_DNA"/>
</dbReference>
<evidence type="ECO:0000313" key="1">
    <source>
        <dbReference type="EMBL" id="VDO28990.1"/>
    </source>
</evidence>
<sequence>MDPLLSVFQDLDDSATVRGKDAKLLRDLTADAVAGVRQESRHTSSRLAQEIRSESRRRRRLEFTASTDIDVRGRTLSVRRGNAFGGYGKEFFPPCFNEVSIDVILHEGLRTSPGKTTRSVFMPDRRELHCVLLDRFAFNIENSTYGYDRNVISVRDFVWIYDLMPVASILASPAADLERARLPRTAALDSNPTFFFRVARFAFVTPPVWQEMRYGIVLSVTRRGDSSAVNNFKMAMEDSPEAVTITRGLARFPWPHVQENEIMKALCRRKSSCAV</sequence>
<protein>
    <submittedName>
        <fullName evidence="3">M96 mating-specific protein family</fullName>
    </submittedName>
</protein>
<dbReference type="AlphaFoldDB" id="A0A183F9N3"/>
<dbReference type="OrthoDB" id="5856672at2759"/>
<organism evidence="2 3">
    <name type="scientific">Heligmosomoides polygyrus</name>
    <name type="common">Parasitic roundworm</name>
    <dbReference type="NCBI Taxonomy" id="6339"/>
    <lineage>
        <taxon>Eukaryota</taxon>
        <taxon>Metazoa</taxon>
        <taxon>Ecdysozoa</taxon>
        <taxon>Nematoda</taxon>
        <taxon>Chromadorea</taxon>
        <taxon>Rhabditida</taxon>
        <taxon>Rhabditina</taxon>
        <taxon>Rhabditomorpha</taxon>
        <taxon>Strongyloidea</taxon>
        <taxon>Heligmosomidae</taxon>
        <taxon>Heligmosomoides</taxon>
    </lineage>
</organism>
<keyword evidence="2" id="KW-1185">Reference proteome</keyword>
<proteinExistence type="predicted"/>
<dbReference type="Proteomes" id="UP000050761">
    <property type="component" value="Unassembled WGS sequence"/>
</dbReference>